<dbReference type="InterPro" id="IPR036259">
    <property type="entry name" value="MFS_trans_sf"/>
</dbReference>
<evidence type="ECO:0000256" key="7">
    <source>
        <dbReference type="ARBA" id="ARBA00023136"/>
    </source>
</evidence>
<dbReference type="KEGG" id="emo:DM558_06695"/>
<keyword evidence="2" id="KW-0813">Transport</keyword>
<feature type="transmembrane region" description="Helical" evidence="8">
    <location>
        <begin position="27"/>
        <end position="48"/>
    </location>
</feature>
<feature type="transmembrane region" description="Helical" evidence="8">
    <location>
        <begin position="385"/>
        <end position="405"/>
    </location>
</feature>
<dbReference type="RefSeq" id="WP_127162863.1">
    <property type="nucleotide sequence ID" value="NZ_CP029822.1"/>
</dbReference>
<feature type="transmembrane region" description="Helical" evidence="8">
    <location>
        <begin position="198"/>
        <end position="217"/>
    </location>
</feature>
<keyword evidence="6 8" id="KW-1133">Transmembrane helix</keyword>
<keyword evidence="7 8" id="KW-0472">Membrane</keyword>
<sequence length="439" mass="48147">MITNTDIHSITSQPEARPLNKNDYKTLALSSLGGTLEFYDFIIFVFFTNTLTHLFFPVENIFIAQMQTLGIFAAGYLARPIGGVIMAHFGDKLGRKRMFTLSIFLMALPTFIIGCLPTYNTIGVLAPLLLLLMRILQGAAIGGEMPGAWVFIAEHTPKQRYGLGIGVLTSGITGGIFLGSIVAIIVQQLYSDSEIHAFAWRIPFLLGGIFGFISVYLRRFLGETPIFKEMAANKAIANNLPILTVIKKHKAACFITGILTWSLSTTIVVTVLMTPPLILEGMYHIDRTTSLLANCVATLMLTFGCIFWGYLCDKLGTRVALTLVWGGLILSSLYFYNSLHTGISTEILIFNYGLMGFFAGSTATTPIVSTRAFPPAIRFTGLSFAYNLSYAIFGGLTPLIARAWLQYTPMAAAYYVTITSILALIVTFIPLAYKGYQAK</sequence>
<keyword evidence="3" id="KW-1003">Cell membrane</keyword>
<dbReference type="Proteomes" id="UP000273143">
    <property type="component" value="Chromosome"/>
</dbReference>
<evidence type="ECO:0000256" key="4">
    <source>
        <dbReference type="ARBA" id="ARBA00022692"/>
    </source>
</evidence>
<reference evidence="11" key="1">
    <citation type="submission" date="2018-06" db="EMBL/GenBank/DDBJ databases">
        <title>Complete genome of Pseudomonas insecticola strain QZS01.</title>
        <authorList>
            <person name="Wang J."/>
            <person name="Su Q."/>
        </authorList>
    </citation>
    <scope>NUCLEOTIDE SEQUENCE [LARGE SCALE GENOMIC DNA]</scope>
    <source>
        <strain evidence="11">QZS01</strain>
    </source>
</reference>
<feature type="domain" description="Major facilitator superfamily (MFS) profile" evidence="9">
    <location>
        <begin position="26"/>
        <end position="435"/>
    </location>
</feature>
<feature type="transmembrane region" description="Helical" evidence="8">
    <location>
        <begin position="291"/>
        <end position="312"/>
    </location>
</feature>
<dbReference type="SUPFAM" id="SSF103473">
    <property type="entry name" value="MFS general substrate transporter"/>
    <property type="match status" value="1"/>
</dbReference>
<evidence type="ECO:0000313" key="10">
    <source>
        <dbReference type="EMBL" id="AZS52192.1"/>
    </source>
</evidence>
<dbReference type="GO" id="GO:0005886">
    <property type="term" value="C:plasma membrane"/>
    <property type="evidence" value="ECO:0007669"/>
    <property type="project" value="UniProtKB-SubCell"/>
</dbReference>
<evidence type="ECO:0000313" key="11">
    <source>
        <dbReference type="Proteomes" id="UP000273143"/>
    </source>
</evidence>
<dbReference type="InterPro" id="IPR011701">
    <property type="entry name" value="MFS"/>
</dbReference>
<comment type="subcellular location">
    <subcellularLocation>
        <location evidence="1">Cell membrane</location>
        <topology evidence="1">Multi-pass membrane protein</topology>
    </subcellularLocation>
</comment>
<dbReference type="FunFam" id="1.20.1250.20:FF:000001">
    <property type="entry name" value="Dicarboxylate MFS transporter"/>
    <property type="match status" value="1"/>
</dbReference>
<evidence type="ECO:0000256" key="5">
    <source>
        <dbReference type="ARBA" id="ARBA00022847"/>
    </source>
</evidence>
<feature type="transmembrane region" description="Helical" evidence="8">
    <location>
        <begin position="319"/>
        <end position="337"/>
    </location>
</feature>
<dbReference type="Pfam" id="PF07690">
    <property type="entry name" value="MFS_1"/>
    <property type="match status" value="1"/>
</dbReference>
<dbReference type="PROSITE" id="PS50850">
    <property type="entry name" value="MFS"/>
    <property type="match status" value="1"/>
</dbReference>
<keyword evidence="5" id="KW-0769">Symport</keyword>
<dbReference type="PANTHER" id="PTHR43528">
    <property type="entry name" value="ALPHA-KETOGLUTARATE PERMEASE"/>
    <property type="match status" value="1"/>
</dbReference>
<feature type="transmembrane region" description="Helical" evidence="8">
    <location>
        <begin position="125"/>
        <end position="151"/>
    </location>
</feature>
<evidence type="ECO:0000256" key="8">
    <source>
        <dbReference type="SAM" id="Phobius"/>
    </source>
</evidence>
<keyword evidence="11" id="KW-1185">Reference proteome</keyword>
<dbReference type="PANTHER" id="PTHR43528:SF7">
    <property type="entry name" value="MFS TRANSPORTER"/>
    <property type="match status" value="1"/>
</dbReference>
<dbReference type="InterPro" id="IPR051084">
    <property type="entry name" value="H+-coupled_symporters"/>
</dbReference>
<dbReference type="GO" id="GO:0015293">
    <property type="term" value="F:symporter activity"/>
    <property type="evidence" value="ECO:0007669"/>
    <property type="project" value="UniProtKB-KW"/>
</dbReference>
<feature type="transmembrane region" description="Helical" evidence="8">
    <location>
        <begin position="163"/>
        <end position="186"/>
    </location>
</feature>
<feature type="transmembrane region" description="Helical" evidence="8">
    <location>
        <begin position="349"/>
        <end position="373"/>
    </location>
</feature>
<feature type="transmembrane region" description="Helical" evidence="8">
    <location>
        <begin position="411"/>
        <end position="433"/>
    </location>
</feature>
<proteinExistence type="predicted"/>
<dbReference type="Gene3D" id="1.20.1250.20">
    <property type="entry name" value="MFS general substrate transporter like domains"/>
    <property type="match status" value="2"/>
</dbReference>
<name>A0A451EQR4_9GAMM</name>
<organism evidence="10 11">
    <name type="scientific">Entomomonas moraniae</name>
    <dbReference type="NCBI Taxonomy" id="2213226"/>
    <lineage>
        <taxon>Bacteria</taxon>
        <taxon>Pseudomonadati</taxon>
        <taxon>Pseudomonadota</taxon>
        <taxon>Gammaproteobacteria</taxon>
        <taxon>Pseudomonadales</taxon>
        <taxon>Pseudomonadaceae</taxon>
        <taxon>Entomomonas</taxon>
    </lineage>
</organism>
<keyword evidence="4 8" id="KW-0812">Transmembrane</keyword>
<dbReference type="EMBL" id="CP029822">
    <property type="protein sequence ID" value="AZS52192.1"/>
    <property type="molecule type" value="Genomic_DNA"/>
</dbReference>
<accession>A0A451EQR4</accession>
<protein>
    <submittedName>
        <fullName evidence="10">MFS transporter</fullName>
    </submittedName>
</protein>
<feature type="transmembrane region" description="Helical" evidence="8">
    <location>
        <begin position="60"/>
        <end position="78"/>
    </location>
</feature>
<gene>
    <name evidence="10" type="ORF">DM558_06695</name>
</gene>
<evidence type="ECO:0000256" key="2">
    <source>
        <dbReference type="ARBA" id="ARBA00022448"/>
    </source>
</evidence>
<evidence type="ECO:0000256" key="6">
    <source>
        <dbReference type="ARBA" id="ARBA00022989"/>
    </source>
</evidence>
<evidence type="ECO:0000256" key="1">
    <source>
        <dbReference type="ARBA" id="ARBA00004651"/>
    </source>
</evidence>
<dbReference type="InterPro" id="IPR020846">
    <property type="entry name" value="MFS_dom"/>
</dbReference>
<feature type="transmembrane region" description="Helical" evidence="8">
    <location>
        <begin position="99"/>
        <end position="119"/>
    </location>
</feature>
<evidence type="ECO:0000259" key="9">
    <source>
        <dbReference type="PROSITE" id="PS50850"/>
    </source>
</evidence>
<dbReference type="AlphaFoldDB" id="A0A451EQR4"/>
<evidence type="ECO:0000256" key="3">
    <source>
        <dbReference type="ARBA" id="ARBA00022475"/>
    </source>
</evidence>
<feature type="transmembrane region" description="Helical" evidence="8">
    <location>
        <begin position="251"/>
        <end position="279"/>
    </location>
</feature>